<dbReference type="EMBL" id="JAMGSI010000002">
    <property type="protein sequence ID" value="MCL6657920.1"/>
    <property type="molecule type" value="Genomic_DNA"/>
</dbReference>
<sequence length="191" mass="22952">MYYNFRDPYYAPSRGYRGLPKSHYRAYKDQLREDFKKRCGYTFCSDGWFGGPSCFHIDHLKSKKYYKDLIHTYENLVYCCASVNIAKSDDHSCEYLDPCDIDFNKDFARNCFGRIIIRSDAPHQKIAQHMYERMKLYLTKYALIWWLDRLTILVNEARQLKKQYPDNIDLKNALDEVIEAYYDMTEFLRVS</sequence>
<evidence type="ECO:0008006" key="3">
    <source>
        <dbReference type="Google" id="ProtNLM"/>
    </source>
</evidence>
<dbReference type="Gene3D" id="1.10.30.50">
    <property type="match status" value="1"/>
</dbReference>
<accession>A0ABT0RAE7</accession>
<dbReference type="GeneID" id="84024482"/>
<evidence type="ECO:0000313" key="2">
    <source>
        <dbReference type="Proteomes" id="UP001202031"/>
    </source>
</evidence>
<comment type="caution">
    <text evidence="1">The sequence shown here is derived from an EMBL/GenBank/DDBJ whole genome shotgun (WGS) entry which is preliminary data.</text>
</comment>
<keyword evidence="2" id="KW-1185">Reference proteome</keyword>
<gene>
    <name evidence="1" type="ORF">M8N44_11430</name>
</gene>
<dbReference type="RefSeq" id="WP_146021186.1">
    <property type="nucleotide sequence ID" value="NZ_CP072027.1"/>
</dbReference>
<name>A0ABT0RAE7_9BACT</name>
<organism evidence="1 2">
    <name type="scientific">Akkermansia massiliensis</name>
    <dbReference type="NCBI Taxonomy" id="2927224"/>
    <lineage>
        <taxon>Bacteria</taxon>
        <taxon>Pseudomonadati</taxon>
        <taxon>Verrucomicrobiota</taxon>
        <taxon>Verrucomicrobiia</taxon>
        <taxon>Verrucomicrobiales</taxon>
        <taxon>Akkermansiaceae</taxon>
        <taxon>Akkermansia</taxon>
    </lineage>
</organism>
<proteinExistence type="predicted"/>
<protein>
    <recommendedName>
        <fullName evidence="3">HNH nuclease domain-containing protein</fullName>
    </recommendedName>
</protein>
<reference evidence="1 2" key="1">
    <citation type="submission" date="2022-03" db="EMBL/GenBank/DDBJ databases">
        <title>Taxonomic description of new species and reclassification of some bacterial strains.</title>
        <authorList>
            <person name="Ndongo S."/>
        </authorList>
    </citation>
    <scope>NUCLEOTIDE SEQUENCE [LARGE SCALE GENOMIC DNA]</scope>
    <source>
        <strain evidence="1 2">Marseille-P6666</strain>
    </source>
</reference>
<evidence type="ECO:0000313" key="1">
    <source>
        <dbReference type="EMBL" id="MCL6657920.1"/>
    </source>
</evidence>
<dbReference type="Proteomes" id="UP001202031">
    <property type="component" value="Unassembled WGS sequence"/>
</dbReference>